<dbReference type="InterPro" id="IPR000515">
    <property type="entry name" value="MetI-like"/>
</dbReference>
<dbReference type="InterPro" id="IPR035906">
    <property type="entry name" value="MetI-like_sf"/>
</dbReference>
<comment type="similarity">
    <text evidence="7">Belongs to the binding-protein-dependent transport system permease family.</text>
</comment>
<gene>
    <name evidence="9" type="ORF">ABLG96_00875</name>
</gene>
<reference evidence="9" key="1">
    <citation type="submission" date="2024-05" db="EMBL/GenBank/DDBJ databases">
        <authorList>
            <person name="Cai S.Y."/>
            <person name="Jin L.M."/>
            <person name="Li H.R."/>
        </authorList>
    </citation>
    <scope>NUCLEOTIDE SEQUENCE</scope>
    <source>
        <strain evidence="9">A5-74</strain>
    </source>
</reference>
<evidence type="ECO:0000256" key="3">
    <source>
        <dbReference type="ARBA" id="ARBA00022475"/>
    </source>
</evidence>
<dbReference type="EMBL" id="CP159218">
    <property type="protein sequence ID" value="XCG63935.1"/>
    <property type="molecule type" value="Genomic_DNA"/>
</dbReference>
<dbReference type="GO" id="GO:0005886">
    <property type="term" value="C:plasma membrane"/>
    <property type="evidence" value="ECO:0007669"/>
    <property type="project" value="UniProtKB-SubCell"/>
</dbReference>
<feature type="transmembrane region" description="Helical" evidence="7">
    <location>
        <begin position="178"/>
        <end position="203"/>
    </location>
</feature>
<feature type="transmembrane region" description="Helical" evidence="7">
    <location>
        <begin position="135"/>
        <end position="157"/>
    </location>
</feature>
<feature type="transmembrane region" description="Helical" evidence="7">
    <location>
        <begin position="103"/>
        <end position="123"/>
    </location>
</feature>
<keyword evidence="4 7" id="KW-0812">Transmembrane</keyword>
<evidence type="ECO:0000256" key="5">
    <source>
        <dbReference type="ARBA" id="ARBA00022989"/>
    </source>
</evidence>
<evidence type="ECO:0000256" key="6">
    <source>
        <dbReference type="ARBA" id="ARBA00023136"/>
    </source>
</evidence>
<accession>A0AAU8DRM5</accession>
<dbReference type="Pfam" id="PF00528">
    <property type="entry name" value="BPD_transp_1"/>
    <property type="match status" value="1"/>
</dbReference>
<comment type="subcellular location">
    <subcellularLocation>
        <location evidence="1 7">Cell membrane</location>
        <topology evidence="1 7">Multi-pass membrane protein</topology>
    </subcellularLocation>
</comment>
<evidence type="ECO:0000256" key="7">
    <source>
        <dbReference type="RuleBase" id="RU363032"/>
    </source>
</evidence>
<feature type="transmembrane region" description="Helical" evidence="7">
    <location>
        <begin position="70"/>
        <end position="91"/>
    </location>
</feature>
<evidence type="ECO:0000259" key="8">
    <source>
        <dbReference type="PROSITE" id="PS50928"/>
    </source>
</evidence>
<dbReference type="RefSeq" id="WP_353649550.1">
    <property type="nucleotide sequence ID" value="NZ_CP159218.1"/>
</dbReference>
<feature type="transmembrane region" description="Helical" evidence="7">
    <location>
        <begin position="238"/>
        <end position="257"/>
    </location>
</feature>
<dbReference type="PROSITE" id="PS50928">
    <property type="entry name" value="ABC_TM1"/>
    <property type="match status" value="1"/>
</dbReference>
<dbReference type="PANTHER" id="PTHR43744">
    <property type="entry name" value="ABC TRANSPORTER PERMEASE PROTEIN MG189-RELATED-RELATED"/>
    <property type="match status" value="1"/>
</dbReference>
<dbReference type="GO" id="GO:0055085">
    <property type="term" value="P:transmembrane transport"/>
    <property type="evidence" value="ECO:0007669"/>
    <property type="project" value="InterPro"/>
</dbReference>
<dbReference type="AlphaFoldDB" id="A0AAU8DRM5"/>
<sequence length="272" mass="29820">MKSSNLERAANYVILIAFALFALGPMFTIVKTALGPENADAAQDGTSLHWGNFAAAWEQGELGRHLTTSVSVSVIVVVVAVFFSIMSGYAFGTMRFKGEQVLFYLFLLGIMVPTEAIIVPLYFDLRSAGLTNTIWGVALPQIAQSVAFGTFWMRTYFRSTNVAITEAARIDGAGNHRILWSVLVPTARPAIVTLVLLSFMWTWNEFLIPLVMSPRGEVRTAPLALAIFQGQYVQGTTLLAAAAVIIALPVVIVYLFLQRHFIRGMIEGAVRE</sequence>
<dbReference type="CDD" id="cd06261">
    <property type="entry name" value="TM_PBP2"/>
    <property type="match status" value="1"/>
</dbReference>
<dbReference type="SUPFAM" id="SSF161098">
    <property type="entry name" value="MetI-like"/>
    <property type="match status" value="1"/>
</dbReference>
<evidence type="ECO:0000313" key="9">
    <source>
        <dbReference type="EMBL" id="XCG63935.1"/>
    </source>
</evidence>
<evidence type="ECO:0000256" key="1">
    <source>
        <dbReference type="ARBA" id="ARBA00004651"/>
    </source>
</evidence>
<protein>
    <submittedName>
        <fullName evidence="9">Carbohydrate ABC transporter permease</fullName>
    </submittedName>
</protein>
<feature type="transmembrane region" description="Helical" evidence="7">
    <location>
        <begin position="12"/>
        <end position="30"/>
    </location>
</feature>
<keyword evidence="2 7" id="KW-0813">Transport</keyword>
<feature type="domain" description="ABC transmembrane type-1" evidence="8">
    <location>
        <begin position="66"/>
        <end position="257"/>
    </location>
</feature>
<evidence type="ECO:0000256" key="2">
    <source>
        <dbReference type="ARBA" id="ARBA00022448"/>
    </source>
</evidence>
<keyword evidence="3" id="KW-1003">Cell membrane</keyword>
<keyword evidence="5 7" id="KW-1133">Transmembrane helix</keyword>
<organism evidence="9">
    <name type="scientific">Nakamurella sp. A5-74</name>
    <dbReference type="NCBI Taxonomy" id="3158264"/>
    <lineage>
        <taxon>Bacteria</taxon>
        <taxon>Bacillati</taxon>
        <taxon>Actinomycetota</taxon>
        <taxon>Actinomycetes</taxon>
        <taxon>Nakamurellales</taxon>
        <taxon>Nakamurellaceae</taxon>
        <taxon>Nakamurella</taxon>
    </lineage>
</organism>
<name>A0AAU8DRM5_9ACTN</name>
<evidence type="ECO:0000256" key="4">
    <source>
        <dbReference type="ARBA" id="ARBA00022692"/>
    </source>
</evidence>
<dbReference type="Gene3D" id="1.10.3720.10">
    <property type="entry name" value="MetI-like"/>
    <property type="match status" value="1"/>
</dbReference>
<keyword evidence="6 7" id="KW-0472">Membrane</keyword>
<proteinExistence type="inferred from homology"/>
<dbReference type="PANTHER" id="PTHR43744:SF12">
    <property type="entry name" value="ABC TRANSPORTER PERMEASE PROTEIN MG189-RELATED"/>
    <property type="match status" value="1"/>
</dbReference>